<dbReference type="Gene3D" id="3.30.70.2760">
    <property type="match status" value="1"/>
</dbReference>
<reference evidence="2" key="1">
    <citation type="submission" date="2022-03" db="EMBL/GenBank/DDBJ databases">
        <title>Draft genome sequence of Aduncisulcus paluster, a free-living microaerophilic Fornicata.</title>
        <authorList>
            <person name="Yuyama I."/>
            <person name="Kume K."/>
            <person name="Tamura T."/>
            <person name="Inagaki Y."/>
            <person name="Hashimoto T."/>
        </authorList>
    </citation>
    <scope>NUCLEOTIDE SEQUENCE</scope>
    <source>
        <strain evidence="2">NY0171</strain>
    </source>
</reference>
<evidence type="ECO:0000256" key="1">
    <source>
        <dbReference type="SAM" id="MobiDB-lite"/>
    </source>
</evidence>
<dbReference type="Proteomes" id="UP001057375">
    <property type="component" value="Unassembled WGS sequence"/>
</dbReference>
<feature type="compositionally biased region" description="Basic and acidic residues" evidence="1">
    <location>
        <begin position="453"/>
        <end position="463"/>
    </location>
</feature>
<feature type="compositionally biased region" description="Polar residues" evidence="1">
    <location>
        <begin position="398"/>
        <end position="417"/>
    </location>
</feature>
<feature type="region of interest" description="Disordered" evidence="1">
    <location>
        <begin position="356"/>
        <end position="417"/>
    </location>
</feature>
<dbReference type="PANTHER" id="PTHR11373:SF4">
    <property type="entry name" value="DEOXYNUCLEOSIDE TRIPHOSPHATE TRIPHOSPHOHYDROLASE SAMHD1"/>
    <property type="match status" value="1"/>
</dbReference>
<name>A0ABQ5K801_9EUKA</name>
<sequence>EEGSCRMLEFLLEQNPRCDEILDDKDVKIISSLILGKDKAEKGVCSSVPSYLYDIVSNSRNSIDVDKFDYLARDSQYCGVSSLSFDSTRLISAARVIDDQVCYNIKEVLNLYNLFHTRYISFRTIYTHRVTMTIERMICDALLKSDPFLHLSKSIDDMNEYQRVNDGILDTIGWYRGGQIFRPSAVTDKSTVASEGTSSVRSIIGTSYHEEDEGMKQGREIVQRIWNRDLYKRVRLLILRSEDPMSQLSNAKLKSRILRLATANGIKLREDEFIVHKTKLNYALKDHNPIEHTGFYLSSDPNRKRIVKSDGVSYLVPQLFQEVHVNIIVRNPHSDIGRIKKVVDLLVKTLEKESNSFSVKPRHTAQRRKHSSASSSFTSLGTKKTTHSSLPISIPTVRKQSSPGSFSNPLLASGGRSSSSFPLGINPLVENEEDVIVVSNSSSKTHSRHPQRLSKEGGFDHPLARPSTSSFHPMGSPELFHAHPSPSGSQERVKSSEPYSLVVNSQMNDETDLNTVLPGSPSPPGSASLGDHEEAETLLSRPSMRTSGGASKRRFSSPTSPTKYGSHKRSSKNLILGEKEVGSDGSYSDSEKASCCVRTRKSVEHQEGDLKDAEKIDDGLQIGFKAFQYSSQMASQGVGDESCYEYVQVPKSCESQEESSESEGEISGSIEE</sequence>
<feature type="compositionally biased region" description="Basic residues" evidence="1">
    <location>
        <begin position="360"/>
        <end position="371"/>
    </location>
</feature>
<dbReference type="PANTHER" id="PTHR11373">
    <property type="entry name" value="DEOXYNUCLEOSIDE TRIPHOSPHATE TRIPHOSPHOHYDROLASE"/>
    <property type="match status" value="1"/>
</dbReference>
<gene>
    <name evidence="2" type="ORF">ADUPG1_000804</name>
</gene>
<feature type="non-terminal residue" evidence="2">
    <location>
        <position position="1"/>
    </location>
</feature>
<feature type="region of interest" description="Disordered" evidence="1">
    <location>
        <begin position="440"/>
        <end position="497"/>
    </location>
</feature>
<organism evidence="2 3">
    <name type="scientific">Aduncisulcus paluster</name>
    <dbReference type="NCBI Taxonomy" id="2918883"/>
    <lineage>
        <taxon>Eukaryota</taxon>
        <taxon>Metamonada</taxon>
        <taxon>Carpediemonas-like organisms</taxon>
        <taxon>Aduncisulcus</taxon>
    </lineage>
</organism>
<proteinExistence type="predicted"/>
<dbReference type="Gene3D" id="1.10.3210.10">
    <property type="entry name" value="Hypothetical protein af1432"/>
    <property type="match status" value="1"/>
</dbReference>
<dbReference type="SUPFAM" id="SSF109604">
    <property type="entry name" value="HD-domain/PDEase-like"/>
    <property type="match status" value="1"/>
</dbReference>
<evidence type="ECO:0000313" key="3">
    <source>
        <dbReference type="Proteomes" id="UP001057375"/>
    </source>
</evidence>
<feature type="compositionally biased region" description="Polar residues" evidence="1">
    <location>
        <begin position="380"/>
        <end position="391"/>
    </location>
</feature>
<keyword evidence="3" id="KW-1185">Reference proteome</keyword>
<comment type="caution">
    <text evidence="2">The sequence shown here is derived from an EMBL/GenBank/DDBJ whole genome shotgun (WGS) entry which is preliminary data.</text>
</comment>
<feature type="region of interest" description="Disordered" evidence="1">
    <location>
        <begin position="652"/>
        <end position="672"/>
    </location>
</feature>
<accession>A0ABQ5K801</accession>
<evidence type="ECO:0000313" key="2">
    <source>
        <dbReference type="EMBL" id="GKT28678.1"/>
    </source>
</evidence>
<feature type="compositionally biased region" description="Acidic residues" evidence="1">
    <location>
        <begin position="655"/>
        <end position="672"/>
    </location>
</feature>
<protein>
    <submittedName>
        <fullName evidence="2">Uncharacterized protein</fullName>
    </submittedName>
</protein>
<feature type="region of interest" description="Disordered" evidence="1">
    <location>
        <begin position="511"/>
        <end position="592"/>
    </location>
</feature>
<dbReference type="EMBL" id="BQXS01000431">
    <property type="protein sequence ID" value="GKT28678.1"/>
    <property type="molecule type" value="Genomic_DNA"/>
</dbReference>
<dbReference type="InterPro" id="IPR050135">
    <property type="entry name" value="dGTPase-like"/>
</dbReference>